<protein>
    <submittedName>
        <fullName evidence="1">Uncharacterized protein</fullName>
    </submittedName>
</protein>
<keyword evidence="2" id="KW-1185">Reference proteome</keyword>
<accession>A0AA39PE41</accession>
<comment type="caution">
    <text evidence="1">The sequence shown here is derived from an EMBL/GenBank/DDBJ whole genome shotgun (WGS) entry which is preliminary data.</text>
</comment>
<dbReference type="Proteomes" id="UP001175228">
    <property type="component" value="Unassembled WGS sequence"/>
</dbReference>
<gene>
    <name evidence="1" type="ORF">EDD18DRAFT_767749</name>
</gene>
<evidence type="ECO:0000313" key="1">
    <source>
        <dbReference type="EMBL" id="KAK0482106.1"/>
    </source>
</evidence>
<sequence>MSSTEMFCANSYLGFPPCAMKICMSIPNWHLSFSGLFRKVSYWNRRFAESSLATFCTDTPRLFARHCVQAPWVDLCGNPGIRWGTPACLQCKDLWHFLCLTSQEIYQFIGVDGMRNQLEHQLRLICLKHGVSFDIIVIAGRLFTLQVTKQSSMTVHHDGKVAQQKQTSLDMLPALGDRAAQRHALSEAFDWVFGQGPSWELAHHPLRLRKVLTNEILMNLTQRHRVEESKSSL</sequence>
<proteinExistence type="predicted"/>
<dbReference type="EMBL" id="JAUEPU010000068">
    <property type="protein sequence ID" value="KAK0482106.1"/>
    <property type="molecule type" value="Genomic_DNA"/>
</dbReference>
<evidence type="ECO:0000313" key="2">
    <source>
        <dbReference type="Proteomes" id="UP001175228"/>
    </source>
</evidence>
<dbReference type="AlphaFoldDB" id="A0AA39PE41"/>
<organism evidence="1 2">
    <name type="scientific">Armillaria luteobubalina</name>
    <dbReference type="NCBI Taxonomy" id="153913"/>
    <lineage>
        <taxon>Eukaryota</taxon>
        <taxon>Fungi</taxon>
        <taxon>Dikarya</taxon>
        <taxon>Basidiomycota</taxon>
        <taxon>Agaricomycotina</taxon>
        <taxon>Agaricomycetes</taxon>
        <taxon>Agaricomycetidae</taxon>
        <taxon>Agaricales</taxon>
        <taxon>Marasmiineae</taxon>
        <taxon>Physalacriaceae</taxon>
        <taxon>Armillaria</taxon>
    </lineage>
</organism>
<reference evidence="1" key="1">
    <citation type="submission" date="2023-06" db="EMBL/GenBank/DDBJ databases">
        <authorList>
            <consortium name="Lawrence Berkeley National Laboratory"/>
            <person name="Ahrendt S."/>
            <person name="Sahu N."/>
            <person name="Indic B."/>
            <person name="Wong-Bajracharya J."/>
            <person name="Merenyi Z."/>
            <person name="Ke H.-M."/>
            <person name="Monk M."/>
            <person name="Kocsube S."/>
            <person name="Drula E."/>
            <person name="Lipzen A."/>
            <person name="Balint B."/>
            <person name="Henrissat B."/>
            <person name="Andreopoulos B."/>
            <person name="Martin F.M."/>
            <person name="Harder C.B."/>
            <person name="Rigling D."/>
            <person name="Ford K.L."/>
            <person name="Foster G.D."/>
            <person name="Pangilinan J."/>
            <person name="Papanicolaou A."/>
            <person name="Barry K."/>
            <person name="LaButti K."/>
            <person name="Viragh M."/>
            <person name="Koriabine M."/>
            <person name="Yan M."/>
            <person name="Riley R."/>
            <person name="Champramary S."/>
            <person name="Plett K.L."/>
            <person name="Tsai I.J."/>
            <person name="Slot J."/>
            <person name="Sipos G."/>
            <person name="Plett J."/>
            <person name="Nagy L.G."/>
            <person name="Grigoriev I.V."/>
        </authorList>
    </citation>
    <scope>NUCLEOTIDE SEQUENCE</scope>
    <source>
        <strain evidence="1">HWK02</strain>
    </source>
</reference>
<name>A0AA39PE41_9AGAR</name>